<comment type="caution">
    <text evidence="1">The sequence shown here is derived from an EMBL/GenBank/DDBJ whole genome shotgun (WGS) entry which is preliminary data.</text>
</comment>
<proteinExistence type="predicted"/>
<reference evidence="1 2" key="1">
    <citation type="submission" date="2017-08" db="EMBL/GenBank/DDBJ databases">
        <title>Genome sequence of Streptomyces albireticuli NRRL B-1670.</title>
        <authorList>
            <person name="Graham D.E."/>
            <person name="Mahan K.M."/>
            <person name="Klingeman D.M."/>
            <person name="Hettich R.L."/>
            <person name="Parry R.J."/>
            <person name="Spain J.C."/>
        </authorList>
    </citation>
    <scope>NUCLEOTIDE SEQUENCE [LARGE SCALE GENOMIC DNA]</scope>
    <source>
        <strain evidence="1 2">NRRL B-1670</strain>
    </source>
</reference>
<evidence type="ECO:0000313" key="2">
    <source>
        <dbReference type="Proteomes" id="UP000218944"/>
    </source>
</evidence>
<dbReference type="EMBL" id="NSJV01000087">
    <property type="protein sequence ID" value="PAU50047.1"/>
    <property type="molecule type" value="Genomic_DNA"/>
</dbReference>
<organism evidence="1 2">
    <name type="scientific">Streptomyces albireticuli</name>
    <dbReference type="NCBI Taxonomy" id="1940"/>
    <lineage>
        <taxon>Bacteria</taxon>
        <taxon>Bacillati</taxon>
        <taxon>Actinomycetota</taxon>
        <taxon>Actinomycetes</taxon>
        <taxon>Kitasatosporales</taxon>
        <taxon>Streptomycetaceae</taxon>
        <taxon>Streptomyces</taxon>
    </lineage>
</organism>
<sequence>MADPNNPPPGECPQCWRHAHDKSIHARQDRRTDCAECVDHMLNGHPTLVPGRRRWW</sequence>
<evidence type="ECO:0000313" key="1">
    <source>
        <dbReference type="EMBL" id="PAU50047.1"/>
    </source>
</evidence>
<dbReference type="AlphaFoldDB" id="A0A2A2DF38"/>
<gene>
    <name evidence="1" type="ORF">CK936_04525</name>
</gene>
<name>A0A2A2DF38_9ACTN</name>
<protein>
    <submittedName>
        <fullName evidence="1">PRL2-8</fullName>
    </submittedName>
</protein>
<dbReference type="Proteomes" id="UP000218944">
    <property type="component" value="Unassembled WGS sequence"/>
</dbReference>
<keyword evidence="2" id="KW-1185">Reference proteome</keyword>
<accession>A0A2A2DF38</accession>